<dbReference type="Gene3D" id="3.40.640.10">
    <property type="entry name" value="Type I PLP-dependent aspartate aminotransferase-like (Major domain)"/>
    <property type="match status" value="1"/>
</dbReference>
<keyword evidence="8" id="KW-1185">Reference proteome</keyword>
<dbReference type="RefSeq" id="WP_174138740.1">
    <property type="nucleotide sequence ID" value="NZ_JABUFE010000007.1"/>
</dbReference>
<dbReference type="GO" id="GO:0008483">
    <property type="term" value="F:transaminase activity"/>
    <property type="evidence" value="ECO:0007669"/>
    <property type="project" value="UniProtKB-KW"/>
</dbReference>
<keyword evidence="7" id="KW-0808">Transferase</keyword>
<proteinExistence type="inferred from homology"/>
<comment type="caution">
    <text evidence="7">The sequence shown here is derived from an EMBL/GenBank/DDBJ whole genome shotgun (WGS) entry which is preliminary data.</text>
</comment>
<dbReference type="Gene3D" id="3.90.1150.10">
    <property type="entry name" value="Aspartate Aminotransferase, domain 1"/>
    <property type="match status" value="1"/>
</dbReference>
<keyword evidence="7" id="KW-0032">Aminotransferase</keyword>
<dbReference type="PROSITE" id="PS50949">
    <property type="entry name" value="HTH_GNTR"/>
    <property type="match status" value="1"/>
</dbReference>
<dbReference type="InterPro" id="IPR015424">
    <property type="entry name" value="PyrdxlP-dep_Trfase"/>
</dbReference>
<dbReference type="SUPFAM" id="SSF53383">
    <property type="entry name" value="PLP-dependent transferases"/>
    <property type="match status" value="1"/>
</dbReference>
<dbReference type="Proteomes" id="UP000777935">
    <property type="component" value="Unassembled WGS sequence"/>
</dbReference>
<sequence>MSTIWRPVLADLSSSKYKAVAKAIQAAIDSGELEAGAKLPPVRELAWSLEMTPGTVARAYTVLTDQGILEAVVGRGTFVAAKPTCLLDDVWSRQHEPPEADSVNLFSPRLPDVGQVNAIKQALVHISKATDIDAFLHYPTRDAYLPVRQAVLSWLDDIQLGQISEQDIVLAHGGQNAISLVLQATLTGPKPVLMVEDLSYAGFRRAAETLRADVVGVPMDENGVIPEALEEIARRTGGQIFCTSPEVHNPTGKHTPLERRKKLADIAGRLGFDILEDDCYRMNTPIAPSYRALMPNRAWHVSSISKTLTPSLRVGFAIAPQGRSADLRRAAEYGFFGLARPIAEVTRLLLSDPMAKTYAHRIRERVGDYIRVAVNVLGGFDLVWNGDVPFVWLNLPSGWRAAAFCRAAETAGVQIRSADEFALRDGRAPHAVRIAVNAHVALSSFEDAMHRLRALLDNPPEQISV</sequence>
<dbReference type="PANTHER" id="PTHR46577:SF1">
    <property type="entry name" value="HTH-TYPE TRANSCRIPTIONAL REGULATORY PROTEIN GABR"/>
    <property type="match status" value="1"/>
</dbReference>
<dbReference type="InterPro" id="IPR004839">
    <property type="entry name" value="Aminotransferase_I/II_large"/>
</dbReference>
<evidence type="ECO:0000256" key="3">
    <source>
        <dbReference type="ARBA" id="ARBA00023015"/>
    </source>
</evidence>
<dbReference type="Pfam" id="PF00392">
    <property type="entry name" value="GntR"/>
    <property type="match status" value="1"/>
</dbReference>
<dbReference type="InterPro" id="IPR036388">
    <property type="entry name" value="WH-like_DNA-bd_sf"/>
</dbReference>
<organism evidence="7 8">
    <name type="scientific">Parasulfitobacter algicola</name>
    <dbReference type="NCBI Taxonomy" id="2614809"/>
    <lineage>
        <taxon>Bacteria</taxon>
        <taxon>Pseudomonadati</taxon>
        <taxon>Pseudomonadota</taxon>
        <taxon>Alphaproteobacteria</taxon>
        <taxon>Rhodobacterales</taxon>
        <taxon>Roseobacteraceae</taxon>
        <taxon>Parasulfitobacter</taxon>
    </lineage>
</organism>
<reference evidence="7 8" key="1">
    <citation type="submission" date="2020-06" db="EMBL/GenBank/DDBJ databases">
        <title>Sulfitobacter algicola sp. nov., isolated from green algae.</title>
        <authorList>
            <person name="Wang C."/>
        </authorList>
    </citation>
    <scope>NUCLEOTIDE SEQUENCE [LARGE SCALE GENOMIC DNA]</scope>
    <source>
        <strain evidence="7 8">1151</strain>
    </source>
</reference>
<dbReference type="CDD" id="cd07377">
    <property type="entry name" value="WHTH_GntR"/>
    <property type="match status" value="1"/>
</dbReference>
<dbReference type="Gene3D" id="1.10.10.10">
    <property type="entry name" value="Winged helix-like DNA-binding domain superfamily/Winged helix DNA-binding domain"/>
    <property type="match status" value="1"/>
</dbReference>
<keyword evidence="2" id="KW-0663">Pyridoxal phosphate</keyword>
<evidence type="ECO:0000313" key="8">
    <source>
        <dbReference type="Proteomes" id="UP000777935"/>
    </source>
</evidence>
<evidence type="ECO:0000256" key="2">
    <source>
        <dbReference type="ARBA" id="ARBA00022898"/>
    </source>
</evidence>
<dbReference type="InterPro" id="IPR000524">
    <property type="entry name" value="Tscrpt_reg_HTH_GntR"/>
</dbReference>
<evidence type="ECO:0000256" key="5">
    <source>
        <dbReference type="ARBA" id="ARBA00023163"/>
    </source>
</evidence>
<comment type="similarity">
    <text evidence="1">In the C-terminal section; belongs to the class-I pyridoxal-phosphate-dependent aminotransferase family.</text>
</comment>
<dbReference type="PANTHER" id="PTHR46577">
    <property type="entry name" value="HTH-TYPE TRANSCRIPTIONAL REGULATORY PROTEIN GABR"/>
    <property type="match status" value="1"/>
</dbReference>
<dbReference type="InterPro" id="IPR015422">
    <property type="entry name" value="PyrdxlP-dep_Trfase_small"/>
</dbReference>
<keyword evidence="5" id="KW-0804">Transcription</keyword>
<dbReference type="SMART" id="SM00345">
    <property type="entry name" value="HTH_GNTR"/>
    <property type="match status" value="1"/>
</dbReference>
<dbReference type="Pfam" id="PF00155">
    <property type="entry name" value="Aminotran_1_2"/>
    <property type="match status" value="1"/>
</dbReference>
<dbReference type="InterPro" id="IPR051446">
    <property type="entry name" value="HTH_trans_reg/aminotransferase"/>
</dbReference>
<evidence type="ECO:0000313" key="7">
    <source>
        <dbReference type="EMBL" id="NSX55586.1"/>
    </source>
</evidence>
<evidence type="ECO:0000256" key="4">
    <source>
        <dbReference type="ARBA" id="ARBA00023125"/>
    </source>
</evidence>
<dbReference type="CDD" id="cd00609">
    <property type="entry name" value="AAT_like"/>
    <property type="match status" value="1"/>
</dbReference>
<name>A0ABX2IU99_9RHOB</name>
<feature type="domain" description="HTH gntR-type" evidence="6">
    <location>
        <begin position="14"/>
        <end position="82"/>
    </location>
</feature>
<dbReference type="InterPro" id="IPR015421">
    <property type="entry name" value="PyrdxlP-dep_Trfase_major"/>
</dbReference>
<keyword evidence="4" id="KW-0238">DNA-binding</keyword>
<protein>
    <submittedName>
        <fullName evidence="7">PLP-dependent aminotransferase family protein</fullName>
    </submittedName>
</protein>
<dbReference type="InterPro" id="IPR036390">
    <property type="entry name" value="WH_DNA-bd_sf"/>
</dbReference>
<evidence type="ECO:0000259" key="6">
    <source>
        <dbReference type="PROSITE" id="PS50949"/>
    </source>
</evidence>
<evidence type="ECO:0000256" key="1">
    <source>
        <dbReference type="ARBA" id="ARBA00005384"/>
    </source>
</evidence>
<dbReference type="EMBL" id="JABUFE010000007">
    <property type="protein sequence ID" value="NSX55586.1"/>
    <property type="molecule type" value="Genomic_DNA"/>
</dbReference>
<dbReference type="SUPFAM" id="SSF46785">
    <property type="entry name" value="Winged helix' DNA-binding domain"/>
    <property type="match status" value="1"/>
</dbReference>
<accession>A0ABX2IU99</accession>
<gene>
    <name evidence="7" type="ORF">HRQ87_12305</name>
</gene>
<keyword evidence="3" id="KW-0805">Transcription regulation</keyword>